<evidence type="ECO:0000313" key="3">
    <source>
        <dbReference type="EMBL" id="NNG38757.1"/>
    </source>
</evidence>
<organism evidence="3 4">
    <name type="scientific">Flexivirga aerilata</name>
    <dbReference type="NCBI Taxonomy" id="1656889"/>
    <lineage>
        <taxon>Bacteria</taxon>
        <taxon>Bacillati</taxon>
        <taxon>Actinomycetota</taxon>
        <taxon>Actinomycetes</taxon>
        <taxon>Micrococcales</taxon>
        <taxon>Dermacoccaceae</taxon>
        <taxon>Flexivirga</taxon>
    </lineage>
</organism>
<dbReference type="Pfam" id="PF04909">
    <property type="entry name" value="Amidohydro_2"/>
    <property type="match status" value="1"/>
</dbReference>
<reference evidence="3 4" key="1">
    <citation type="submission" date="2020-05" db="EMBL/GenBank/DDBJ databases">
        <title>Flexivirga sp. ID2601S isolated from air conditioner.</title>
        <authorList>
            <person name="Kim D.H."/>
        </authorList>
    </citation>
    <scope>NUCLEOTIDE SEQUENCE [LARGE SCALE GENOMIC DNA]</scope>
    <source>
        <strain evidence="3 4">ID2601S</strain>
    </source>
</reference>
<dbReference type="AlphaFoldDB" id="A0A849AFV1"/>
<dbReference type="RefSeq" id="WP_171152877.1">
    <property type="nucleotide sequence ID" value="NZ_JABENB010000001.1"/>
</dbReference>
<keyword evidence="4" id="KW-1185">Reference proteome</keyword>
<name>A0A849AFV1_9MICO</name>
<dbReference type="PANTHER" id="PTHR43569">
    <property type="entry name" value="AMIDOHYDROLASE"/>
    <property type="match status" value="1"/>
</dbReference>
<dbReference type="GO" id="GO:0016787">
    <property type="term" value="F:hydrolase activity"/>
    <property type="evidence" value="ECO:0007669"/>
    <property type="project" value="UniProtKB-KW"/>
</dbReference>
<dbReference type="Proteomes" id="UP000557772">
    <property type="component" value="Unassembled WGS sequence"/>
</dbReference>
<comment type="similarity">
    <text evidence="1">Belongs to the metallo-dependent hydrolases superfamily.</text>
</comment>
<dbReference type="Gene3D" id="3.20.20.140">
    <property type="entry name" value="Metal-dependent hydrolases"/>
    <property type="match status" value="1"/>
</dbReference>
<sequence>MTRVDAHHHLWDPGRRHYPFLDGDELAPIRQVFGLDELRAMAAQLGVDHTVLVQTVADESETREFLALAGASGGLVAGVVGWLDLTAPDLDERIAALRASPGGDLLVGIRHQIQDESDPRWAEREDVVRGVRTVGEAGLVYDLLVQQPQWEAGRRLVERCPGTRFVLDHAGKPPIASGELAAWTWWIADLARLPNLVVKVSGLVTEADWQRWTGGDLAPVVDALVQTFGPQRLIQGSDWPVAELAGPTPTSWAIVSELLAAAGAQDALGDNAVGWYSLAVTT</sequence>
<dbReference type="InterPro" id="IPR032466">
    <property type="entry name" value="Metal_Hydrolase"/>
</dbReference>
<protein>
    <submittedName>
        <fullName evidence="3">Amidohydrolase family protein</fullName>
    </submittedName>
</protein>
<evidence type="ECO:0000313" key="4">
    <source>
        <dbReference type="Proteomes" id="UP000557772"/>
    </source>
</evidence>
<proteinExistence type="inferred from homology"/>
<dbReference type="EMBL" id="JABENB010000001">
    <property type="protein sequence ID" value="NNG38757.1"/>
    <property type="molecule type" value="Genomic_DNA"/>
</dbReference>
<feature type="domain" description="Amidohydrolase-related" evidence="2">
    <location>
        <begin position="4"/>
        <end position="276"/>
    </location>
</feature>
<keyword evidence="3" id="KW-0378">Hydrolase</keyword>
<evidence type="ECO:0000256" key="1">
    <source>
        <dbReference type="ARBA" id="ARBA00038310"/>
    </source>
</evidence>
<gene>
    <name evidence="3" type="ORF">HJ588_05650</name>
</gene>
<dbReference type="InterPro" id="IPR052350">
    <property type="entry name" value="Metallo-dep_Lactonases"/>
</dbReference>
<accession>A0A849AFV1</accession>
<dbReference type="SUPFAM" id="SSF51556">
    <property type="entry name" value="Metallo-dependent hydrolases"/>
    <property type="match status" value="1"/>
</dbReference>
<dbReference type="InterPro" id="IPR006680">
    <property type="entry name" value="Amidohydro-rel"/>
</dbReference>
<dbReference type="PANTHER" id="PTHR43569:SF2">
    <property type="entry name" value="AMIDOHYDROLASE-RELATED DOMAIN-CONTAINING PROTEIN"/>
    <property type="match status" value="1"/>
</dbReference>
<evidence type="ECO:0000259" key="2">
    <source>
        <dbReference type="Pfam" id="PF04909"/>
    </source>
</evidence>
<comment type="caution">
    <text evidence="3">The sequence shown here is derived from an EMBL/GenBank/DDBJ whole genome shotgun (WGS) entry which is preliminary data.</text>
</comment>